<keyword evidence="3" id="KW-1185">Reference proteome</keyword>
<dbReference type="EMBL" id="JAMCOF010000007">
    <property type="protein sequence ID" value="MCL6229950.1"/>
    <property type="molecule type" value="Genomic_DNA"/>
</dbReference>
<gene>
    <name evidence="2" type="ORF">M4Z11_04970</name>
</gene>
<sequence>MKKLLSQGLIFVSILICNDAFAGFGSNKWVFAPQEKVIIERLESIKQGTEYECKNLNPVATFRLTYTHPDGLKYMEIIPNNPSQVSHDRDKKIFIISNVTSLHVKFPWVGGPYTFENITDNTVIGTNCDAGQL</sequence>
<evidence type="ECO:0000313" key="2">
    <source>
        <dbReference type="EMBL" id="MCL6229950.1"/>
    </source>
</evidence>
<comment type="caution">
    <text evidence="2">The sequence shown here is derived from an EMBL/GenBank/DDBJ whole genome shotgun (WGS) entry which is preliminary data.</text>
</comment>
<dbReference type="RefSeq" id="WP_249677126.1">
    <property type="nucleotide sequence ID" value="NZ_JAMCOF010000007.1"/>
</dbReference>
<organism evidence="2 3">
    <name type="scientific">Bartonella bilalgolemii</name>
    <dbReference type="NCBI Taxonomy" id="2942911"/>
    <lineage>
        <taxon>Bacteria</taxon>
        <taxon>Pseudomonadati</taxon>
        <taxon>Pseudomonadota</taxon>
        <taxon>Alphaproteobacteria</taxon>
        <taxon>Hyphomicrobiales</taxon>
        <taxon>Bartonellaceae</taxon>
        <taxon>Bartonella</taxon>
    </lineage>
</organism>
<protein>
    <submittedName>
        <fullName evidence="2">Uncharacterized protein</fullName>
    </submittedName>
</protein>
<accession>A0ABT0P928</accession>
<reference evidence="2 3" key="1">
    <citation type="submission" date="2022-05" db="EMBL/GenBank/DDBJ databases">
        <title>Description of the Bartonella bilalgolemii sp. nov. Isolated from Apodemus uralensis (Pallas 1811).</title>
        <authorList>
            <person name="Zgheib R."/>
            <person name="Celebi B."/>
        </authorList>
    </citation>
    <scope>NUCLEOTIDE SEQUENCE [LARGE SCALE GENOMIC DNA]</scope>
    <source>
        <strain evidence="2 3">G70</strain>
    </source>
</reference>
<name>A0ABT0P928_9HYPH</name>
<feature type="signal peptide" evidence="1">
    <location>
        <begin position="1"/>
        <end position="22"/>
    </location>
</feature>
<keyword evidence="1" id="KW-0732">Signal</keyword>
<dbReference type="Proteomes" id="UP001523003">
    <property type="component" value="Unassembled WGS sequence"/>
</dbReference>
<evidence type="ECO:0000256" key="1">
    <source>
        <dbReference type="SAM" id="SignalP"/>
    </source>
</evidence>
<proteinExistence type="predicted"/>
<evidence type="ECO:0000313" key="3">
    <source>
        <dbReference type="Proteomes" id="UP001523003"/>
    </source>
</evidence>
<feature type="chain" id="PRO_5045602062" evidence="1">
    <location>
        <begin position="23"/>
        <end position="133"/>
    </location>
</feature>